<dbReference type="RefSeq" id="WP_238479659.1">
    <property type="nucleotide sequence ID" value="NZ_CP064786.1"/>
</dbReference>
<keyword evidence="2" id="KW-1185">Reference proteome</keyword>
<gene>
    <name evidence="1" type="ORF">AArcS_1296</name>
</gene>
<dbReference type="EMBL" id="CP064786">
    <property type="protein sequence ID" value="QSG02513.1"/>
    <property type="molecule type" value="Genomic_DNA"/>
</dbReference>
<dbReference type="GeneID" id="70684678"/>
<protein>
    <submittedName>
        <fullName evidence="1">Putative ATPase, AAA+ superfamily</fullName>
    </submittedName>
</protein>
<accession>A0A897MTZ9</accession>
<reference evidence="1" key="1">
    <citation type="submission" date="2020-11" db="EMBL/GenBank/DDBJ databases">
        <title>Carbohydrate-dependent, anaerobic sulfur respiration: A novel catabolism in halophilic archaea.</title>
        <authorList>
            <person name="Sorokin D.Y."/>
            <person name="Messina E."/>
            <person name="Smedile F."/>
            <person name="La Cono V."/>
            <person name="Hallsworth J.E."/>
            <person name="Yakimov M.M."/>
        </authorList>
    </citation>
    <scope>NUCLEOTIDE SEQUENCE</scope>
    <source>
        <strain evidence="1">AArc-S</strain>
    </source>
</reference>
<dbReference type="AlphaFoldDB" id="A0A897MTZ9"/>
<dbReference type="Proteomes" id="UP000663586">
    <property type="component" value="Chromosome"/>
</dbReference>
<sequence>MSAADIPEKSWDIPFSEGTPMYEQFEEIISENRDIIIILDDYWARRGTGKTVSSLQLADGMDQTDEGVTWSKVSLEPEEIRNAYASEERRSGLVLDEGEVGASNRQAMSKTNQAIREIMSMGRVEQKYVVVNAPTKGFIDKDILKLADVWISMVRKGLGLVHMLEWEPYSEQLLTPAKQWLEFDDIERGTDLREVYNKLTAAKQQRIDGDGGEEFIPRAEHLEKLEKAKKQARQDTRDGIIRGLLNHPEIQQFPVSQRMIGEAAGVSQSTVSNISDND</sequence>
<organism evidence="1 2">
    <name type="scientific">Natranaeroarchaeum sulfidigenes</name>
    <dbReference type="NCBI Taxonomy" id="2784880"/>
    <lineage>
        <taxon>Archaea</taxon>
        <taxon>Methanobacteriati</taxon>
        <taxon>Methanobacteriota</taxon>
        <taxon>Stenosarchaea group</taxon>
        <taxon>Halobacteria</taxon>
        <taxon>Halobacteriales</taxon>
        <taxon>Natronoarchaeaceae</taxon>
        <taxon>Natranaeroarchaeum</taxon>
    </lineage>
</organism>
<evidence type="ECO:0000313" key="1">
    <source>
        <dbReference type="EMBL" id="QSG02513.1"/>
    </source>
</evidence>
<proteinExistence type="predicted"/>
<dbReference type="KEGG" id="hara:AArcS_1296"/>
<name>A0A897MTZ9_9EURY</name>
<evidence type="ECO:0000313" key="2">
    <source>
        <dbReference type="Proteomes" id="UP000663586"/>
    </source>
</evidence>